<dbReference type="AlphaFoldDB" id="A0A0B6YHE6"/>
<sequence>VDEAISKSTTEPALIFDLSAFGKTYIPYRDMINATPNVTAFTDLYLEQFVNIYGNGTNCNMSEYATFDNCTVQLAHDIET</sequence>
<organism evidence="1">
    <name type="scientific">Arion vulgaris</name>
    <dbReference type="NCBI Taxonomy" id="1028688"/>
    <lineage>
        <taxon>Eukaryota</taxon>
        <taxon>Metazoa</taxon>
        <taxon>Spiralia</taxon>
        <taxon>Lophotrochozoa</taxon>
        <taxon>Mollusca</taxon>
        <taxon>Gastropoda</taxon>
        <taxon>Heterobranchia</taxon>
        <taxon>Euthyneura</taxon>
        <taxon>Panpulmonata</taxon>
        <taxon>Eupulmonata</taxon>
        <taxon>Stylommatophora</taxon>
        <taxon>Helicina</taxon>
        <taxon>Arionoidea</taxon>
        <taxon>Arionidae</taxon>
        <taxon>Arion</taxon>
    </lineage>
</organism>
<feature type="non-terminal residue" evidence="1">
    <location>
        <position position="1"/>
    </location>
</feature>
<reference evidence="1" key="1">
    <citation type="submission" date="2014-12" db="EMBL/GenBank/DDBJ databases">
        <title>Insight into the proteome of Arion vulgaris.</title>
        <authorList>
            <person name="Aradska J."/>
            <person name="Bulat T."/>
            <person name="Smidak R."/>
            <person name="Sarate P."/>
            <person name="Gangsoo J."/>
            <person name="Sialana F."/>
            <person name="Bilban M."/>
            <person name="Lubec G."/>
        </authorList>
    </citation>
    <scope>NUCLEOTIDE SEQUENCE</scope>
    <source>
        <tissue evidence="1">Skin</tissue>
    </source>
</reference>
<evidence type="ECO:0000313" key="1">
    <source>
        <dbReference type="EMBL" id="CEK55617.1"/>
    </source>
</evidence>
<accession>A0A0B6YHE6</accession>
<dbReference type="EMBL" id="HACG01008752">
    <property type="protein sequence ID" value="CEK55617.1"/>
    <property type="molecule type" value="Transcribed_RNA"/>
</dbReference>
<protein>
    <submittedName>
        <fullName evidence="1">Uncharacterized protein</fullName>
    </submittedName>
</protein>
<feature type="non-terminal residue" evidence="1">
    <location>
        <position position="80"/>
    </location>
</feature>
<gene>
    <name evidence="1" type="primary">ORF25633</name>
</gene>
<proteinExistence type="predicted"/>
<name>A0A0B6YHE6_9EUPU</name>